<dbReference type="InterPro" id="IPR003439">
    <property type="entry name" value="ABC_transporter-like_ATP-bd"/>
</dbReference>
<dbReference type="Pfam" id="PF00005">
    <property type="entry name" value="ABC_tran"/>
    <property type="match status" value="1"/>
</dbReference>
<evidence type="ECO:0000256" key="9">
    <source>
        <dbReference type="ARBA" id="ARBA00023136"/>
    </source>
</evidence>
<dbReference type="InterPro" id="IPR011527">
    <property type="entry name" value="ABC1_TM_dom"/>
</dbReference>
<dbReference type="PROSITE" id="PS50990">
    <property type="entry name" value="PEPTIDASE_C39"/>
    <property type="match status" value="1"/>
</dbReference>
<evidence type="ECO:0000256" key="5">
    <source>
        <dbReference type="ARBA" id="ARBA00022741"/>
    </source>
</evidence>
<sequence>MPAFTYYQQFEEMDCGAACLRMVARAHGQEYGLEELRERTRISREGVSLLGISEGAESIGLQTLALPASLQQLEEEIPLPCILPWKGDHFVVLYAVKDGRFFVADPDPAVQRVELDRVAVIDGWSHGVSDSNEYLGNVLVLEPTPAFRQRQPVGNDESSIRYVLQYVLNYSKLLTNLGGGLLLALLLQLAMPFLLKSMVDFGIVLNDPHFIALVVVAQGVLLLTMILLGALRQYILTHIGGRVDVSLVSDYISKLTRLPMAFFDSRSRGDIFQRLSDHERLQEFMTGTTLLRVFNLLNFVVFALVLAIWNLTIFAIFLVGTLFNFLWVGYLQRNRRELDFRYFEQSARNKEQLMEIIEGIEEIKQNDAARHKRWAWERRRAGLYQTRLKLNKLDQYQRTAGNLIDTVKNLAITLVAALAVVDGSLTIGALVAIHYILAQLNSPIEDLSEFFRGYQESAISLERMNEIYNKEDEHSGDSHRLSVIPGEGHLSLNNVSFRYNSPGAALVLNQVNADFPAGKITAIVGSSGSGKSTLLKLLIGFYQPQEGEVLLDGTKLSSIDPSFWRKNMGVVSQDGYIFSDTVARNIVMGEGVIDEHRLLRAVKIAQAERFIERLPEGYHTRIGASGVSLSKGEQQRLLIARAIYHQPPFVFLDEPTSGLDAFTEVTIMDNLFEYLRGSTVVIVAHRYATFEQADHIIVVEDGRVVERGSHHDLMAERSNYYRLVKNQTLLGS</sequence>
<dbReference type="FunFam" id="3.40.50.300:FF:000299">
    <property type="entry name" value="ABC transporter ATP-binding protein/permease"/>
    <property type="match status" value="1"/>
</dbReference>
<keyword evidence="6" id="KW-0378">Hydrolase</keyword>
<evidence type="ECO:0000256" key="3">
    <source>
        <dbReference type="ARBA" id="ARBA00022475"/>
    </source>
</evidence>
<evidence type="ECO:0000259" key="13">
    <source>
        <dbReference type="PROSITE" id="PS50990"/>
    </source>
</evidence>
<dbReference type="PROSITE" id="PS50929">
    <property type="entry name" value="ABC_TM1F"/>
    <property type="match status" value="1"/>
</dbReference>
<dbReference type="InterPro" id="IPR027417">
    <property type="entry name" value="P-loop_NTPase"/>
</dbReference>
<dbReference type="CDD" id="cd18571">
    <property type="entry name" value="ABC_6TM_peptidase_like"/>
    <property type="match status" value="1"/>
</dbReference>
<dbReference type="Pfam" id="PF03412">
    <property type="entry name" value="Peptidase_C39"/>
    <property type="match status" value="1"/>
</dbReference>
<dbReference type="InterPro" id="IPR036640">
    <property type="entry name" value="ABC1_TM_sf"/>
</dbReference>
<evidence type="ECO:0000259" key="11">
    <source>
        <dbReference type="PROSITE" id="PS50893"/>
    </source>
</evidence>
<dbReference type="InterPro" id="IPR039421">
    <property type="entry name" value="Type_1_exporter"/>
</dbReference>
<reference evidence="14 15" key="1">
    <citation type="submission" date="2019-04" db="EMBL/GenBank/DDBJ databases">
        <title>Lewinella litorea sp. nov., isolated from a marine sand.</title>
        <authorList>
            <person name="Yoon J.-H."/>
        </authorList>
    </citation>
    <scope>NUCLEOTIDE SEQUENCE [LARGE SCALE GENOMIC DNA]</scope>
    <source>
        <strain evidence="14 15">HSMS-39</strain>
    </source>
</reference>
<name>A0A4S4NQF3_9BACT</name>
<dbReference type="GO" id="GO:0006508">
    <property type="term" value="P:proteolysis"/>
    <property type="evidence" value="ECO:0007669"/>
    <property type="project" value="InterPro"/>
</dbReference>
<keyword evidence="5" id="KW-0547">Nucleotide-binding</keyword>
<feature type="domain" description="ABC transmembrane type-1" evidence="12">
    <location>
        <begin position="181"/>
        <end position="456"/>
    </location>
</feature>
<dbReference type="CDD" id="cd02418">
    <property type="entry name" value="Peptidase_C39B"/>
    <property type="match status" value="1"/>
</dbReference>
<dbReference type="PROSITE" id="PS00211">
    <property type="entry name" value="ABC_TRANSPORTER_1"/>
    <property type="match status" value="1"/>
</dbReference>
<feature type="transmembrane region" description="Helical" evidence="10">
    <location>
        <begin position="210"/>
        <end position="231"/>
    </location>
</feature>
<dbReference type="Gene3D" id="3.90.70.10">
    <property type="entry name" value="Cysteine proteinases"/>
    <property type="match status" value="1"/>
</dbReference>
<dbReference type="SUPFAM" id="SSF90123">
    <property type="entry name" value="ABC transporter transmembrane region"/>
    <property type="match status" value="1"/>
</dbReference>
<organism evidence="14 15">
    <name type="scientific">Neolewinella litorea</name>
    <dbReference type="NCBI Taxonomy" id="2562452"/>
    <lineage>
        <taxon>Bacteria</taxon>
        <taxon>Pseudomonadati</taxon>
        <taxon>Bacteroidota</taxon>
        <taxon>Saprospiria</taxon>
        <taxon>Saprospirales</taxon>
        <taxon>Lewinellaceae</taxon>
        <taxon>Neolewinella</taxon>
    </lineage>
</organism>
<dbReference type="GO" id="GO:0015421">
    <property type="term" value="F:ABC-type oligopeptide transporter activity"/>
    <property type="evidence" value="ECO:0007669"/>
    <property type="project" value="TreeGrafter"/>
</dbReference>
<dbReference type="SUPFAM" id="SSF52540">
    <property type="entry name" value="P-loop containing nucleoside triphosphate hydrolases"/>
    <property type="match status" value="1"/>
</dbReference>
<feature type="domain" description="ABC transporter" evidence="11">
    <location>
        <begin position="490"/>
        <end position="726"/>
    </location>
</feature>
<dbReference type="GO" id="GO:0005886">
    <property type="term" value="C:plasma membrane"/>
    <property type="evidence" value="ECO:0007669"/>
    <property type="project" value="UniProtKB-SubCell"/>
</dbReference>
<feature type="transmembrane region" description="Helical" evidence="10">
    <location>
        <begin position="173"/>
        <end position="195"/>
    </location>
</feature>
<evidence type="ECO:0000256" key="1">
    <source>
        <dbReference type="ARBA" id="ARBA00004651"/>
    </source>
</evidence>
<feature type="domain" description="Peptidase C39" evidence="13">
    <location>
        <begin position="9"/>
        <end position="131"/>
    </location>
</feature>
<keyword evidence="9 10" id="KW-0472">Membrane</keyword>
<dbReference type="PROSITE" id="PS50893">
    <property type="entry name" value="ABC_TRANSPORTER_2"/>
    <property type="match status" value="1"/>
</dbReference>
<dbReference type="InterPro" id="IPR017871">
    <property type="entry name" value="ABC_transporter-like_CS"/>
</dbReference>
<keyword evidence="3" id="KW-1003">Cell membrane</keyword>
<feature type="transmembrane region" description="Helical" evidence="10">
    <location>
        <begin position="289"/>
        <end position="307"/>
    </location>
</feature>
<evidence type="ECO:0000256" key="7">
    <source>
        <dbReference type="ARBA" id="ARBA00022840"/>
    </source>
</evidence>
<evidence type="ECO:0000256" key="10">
    <source>
        <dbReference type="SAM" id="Phobius"/>
    </source>
</evidence>
<evidence type="ECO:0000313" key="15">
    <source>
        <dbReference type="Proteomes" id="UP000308528"/>
    </source>
</evidence>
<keyword evidence="7" id="KW-0067">ATP-binding</keyword>
<evidence type="ECO:0000256" key="4">
    <source>
        <dbReference type="ARBA" id="ARBA00022692"/>
    </source>
</evidence>
<dbReference type="OrthoDB" id="9760358at2"/>
<evidence type="ECO:0000256" key="8">
    <source>
        <dbReference type="ARBA" id="ARBA00022989"/>
    </source>
</evidence>
<evidence type="ECO:0000256" key="6">
    <source>
        <dbReference type="ARBA" id="ARBA00022801"/>
    </source>
</evidence>
<keyword evidence="4 10" id="KW-0812">Transmembrane</keyword>
<dbReference type="Pfam" id="PF00664">
    <property type="entry name" value="ABC_membrane"/>
    <property type="match status" value="1"/>
</dbReference>
<dbReference type="GO" id="GO:0016887">
    <property type="term" value="F:ATP hydrolysis activity"/>
    <property type="evidence" value="ECO:0007669"/>
    <property type="project" value="InterPro"/>
</dbReference>
<dbReference type="RefSeq" id="WP_136456213.1">
    <property type="nucleotide sequence ID" value="NZ_SRSF01000001.1"/>
</dbReference>
<keyword evidence="15" id="KW-1185">Reference proteome</keyword>
<accession>A0A4S4NQF3</accession>
<dbReference type="Proteomes" id="UP000308528">
    <property type="component" value="Unassembled WGS sequence"/>
</dbReference>
<protein>
    <submittedName>
        <fullName evidence="14">Peptidase domain-containing ABC transporter</fullName>
    </submittedName>
</protein>
<comment type="caution">
    <text evidence="14">The sequence shown here is derived from an EMBL/GenBank/DDBJ whole genome shotgun (WGS) entry which is preliminary data.</text>
</comment>
<gene>
    <name evidence="14" type="ORF">E4021_01960</name>
</gene>
<dbReference type="EMBL" id="SRSF01000001">
    <property type="protein sequence ID" value="THH41387.1"/>
    <property type="molecule type" value="Genomic_DNA"/>
</dbReference>
<dbReference type="GO" id="GO:0005524">
    <property type="term" value="F:ATP binding"/>
    <property type="evidence" value="ECO:0007669"/>
    <property type="project" value="UniProtKB-KW"/>
</dbReference>
<dbReference type="SMART" id="SM00382">
    <property type="entry name" value="AAA"/>
    <property type="match status" value="1"/>
</dbReference>
<proteinExistence type="predicted"/>
<dbReference type="Gene3D" id="1.20.1560.10">
    <property type="entry name" value="ABC transporter type 1, transmembrane domain"/>
    <property type="match status" value="1"/>
</dbReference>
<dbReference type="Gene3D" id="3.40.50.300">
    <property type="entry name" value="P-loop containing nucleotide triphosphate hydrolases"/>
    <property type="match status" value="1"/>
</dbReference>
<comment type="subcellular location">
    <subcellularLocation>
        <location evidence="1">Cell membrane</location>
        <topology evidence="1">Multi-pass membrane protein</topology>
    </subcellularLocation>
</comment>
<feature type="transmembrane region" description="Helical" evidence="10">
    <location>
        <begin position="313"/>
        <end position="331"/>
    </location>
</feature>
<dbReference type="GO" id="GO:0008233">
    <property type="term" value="F:peptidase activity"/>
    <property type="evidence" value="ECO:0007669"/>
    <property type="project" value="InterPro"/>
</dbReference>
<dbReference type="PANTHER" id="PTHR43394">
    <property type="entry name" value="ATP-DEPENDENT PERMEASE MDL1, MITOCHONDRIAL"/>
    <property type="match status" value="1"/>
</dbReference>
<keyword evidence="8 10" id="KW-1133">Transmembrane helix</keyword>
<feature type="transmembrane region" description="Helical" evidence="10">
    <location>
        <begin position="410"/>
        <end position="437"/>
    </location>
</feature>
<dbReference type="PANTHER" id="PTHR43394:SF1">
    <property type="entry name" value="ATP-BINDING CASSETTE SUB-FAMILY B MEMBER 10, MITOCHONDRIAL"/>
    <property type="match status" value="1"/>
</dbReference>
<evidence type="ECO:0000259" key="12">
    <source>
        <dbReference type="PROSITE" id="PS50929"/>
    </source>
</evidence>
<dbReference type="AlphaFoldDB" id="A0A4S4NQF3"/>
<keyword evidence="2" id="KW-0813">Transport</keyword>
<dbReference type="InterPro" id="IPR003593">
    <property type="entry name" value="AAA+_ATPase"/>
</dbReference>
<dbReference type="InterPro" id="IPR005074">
    <property type="entry name" value="Peptidase_C39"/>
</dbReference>
<evidence type="ECO:0000313" key="14">
    <source>
        <dbReference type="EMBL" id="THH41387.1"/>
    </source>
</evidence>
<evidence type="ECO:0000256" key="2">
    <source>
        <dbReference type="ARBA" id="ARBA00022448"/>
    </source>
</evidence>